<keyword evidence="3" id="KW-1185">Reference proteome</keyword>
<name>A0A3A9VUA4_9ACTN</name>
<protein>
    <submittedName>
        <fullName evidence="1">Uncharacterized protein</fullName>
    </submittedName>
</protein>
<evidence type="ECO:0000313" key="1">
    <source>
        <dbReference type="EMBL" id="RKN04320.1"/>
    </source>
</evidence>
<evidence type="ECO:0000313" key="2">
    <source>
        <dbReference type="EMBL" id="RKN14827.1"/>
    </source>
</evidence>
<reference evidence="3 4" key="1">
    <citation type="submission" date="2018-09" db="EMBL/GenBank/DDBJ databases">
        <title>Streptomyces sp. nov. DS1-2, an endophytic actinomycete isolated from roots of Dendrobium scabrilingue.</title>
        <authorList>
            <person name="Kuncharoen N."/>
            <person name="Kudo T."/>
            <person name="Ohkuma M."/>
            <person name="Yuki M."/>
            <person name="Tanasupawat S."/>
        </authorList>
    </citation>
    <scope>NUCLEOTIDE SEQUENCE [LARGE SCALE GENOMIC DNA]</scope>
    <source>
        <strain evidence="1 4">AZ1-7</strain>
        <strain evidence="2 3">DS1-2</strain>
    </source>
</reference>
<gene>
    <name evidence="2" type="ORF">D7318_28495</name>
    <name evidence="1" type="ORF">D7319_28740</name>
</gene>
<dbReference type="Proteomes" id="UP000268652">
    <property type="component" value="Unassembled WGS sequence"/>
</dbReference>
<evidence type="ECO:0000313" key="4">
    <source>
        <dbReference type="Proteomes" id="UP000275024"/>
    </source>
</evidence>
<comment type="caution">
    <text evidence="1">The sequence shown here is derived from an EMBL/GenBank/DDBJ whole genome shotgun (WGS) entry which is preliminary data.</text>
</comment>
<dbReference type="EMBL" id="RBDX01000037">
    <property type="protein sequence ID" value="RKN04320.1"/>
    <property type="molecule type" value="Genomic_DNA"/>
</dbReference>
<dbReference type="AlphaFoldDB" id="A0A3A9VUA4"/>
<accession>A0A3A9VUA4</accession>
<organism evidence="1 4">
    <name type="scientific">Streptomyces radicis</name>
    <dbReference type="NCBI Taxonomy" id="1750517"/>
    <lineage>
        <taxon>Bacteria</taxon>
        <taxon>Bacillati</taxon>
        <taxon>Actinomycetota</taxon>
        <taxon>Actinomycetes</taxon>
        <taxon>Kitasatosporales</taxon>
        <taxon>Streptomycetaceae</taxon>
        <taxon>Streptomyces</taxon>
    </lineage>
</organism>
<sequence length="101" mass="11162">MFETLRTPAYSRPMAAETDGEWVLVVAARNDRGDSGRRGWERWLRGWGIDWDPFHPHEVRIDIARVALPDGGVGCVVSRSVRTTALRRLGIAPGPPPDASA</sequence>
<proteinExistence type="predicted"/>
<evidence type="ECO:0000313" key="3">
    <source>
        <dbReference type="Proteomes" id="UP000268652"/>
    </source>
</evidence>
<dbReference type="Proteomes" id="UP000275024">
    <property type="component" value="Unassembled WGS sequence"/>
</dbReference>
<dbReference type="EMBL" id="RBDY01000036">
    <property type="protein sequence ID" value="RKN14827.1"/>
    <property type="molecule type" value="Genomic_DNA"/>
</dbReference>